<keyword evidence="5" id="KW-0675">Receptor</keyword>
<keyword evidence="2 5" id="KW-0812">Transmembrane</keyword>
<evidence type="ECO:0000256" key="4">
    <source>
        <dbReference type="ARBA" id="ARBA00023136"/>
    </source>
</evidence>
<feature type="domain" description="G-protein coupled receptors family 1 profile" evidence="7">
    <location>
        <begin position="59"/>
        <end position="214"/>
    </location>
</feature>
<dbReference type="InterPro" id="IPR052954">
    <property type="entry name" value="GPCR-Ligand_Int"/>
</dbReference>
<dbReference type="PROSITE" id="PS00237">
    <property type="entry name" value="G_PROTEIN_RECEP_F1_1"/>
    <property type="match status" value="1"/>
</dbReference>
<organism evidence="8 9">
    <name type="scientific">Diploscapter pachys</name>
    <dbReference type="NCBI Taxonomy" id="2018661"/>
    <lineage>
        <taxon>Eukaryota</taxon>
        <taxon>Metazoa</taxon>
        <taxon>Ecdysozoa</taxon>
        <taxon>Nematoda</taxon>
        <taxon>Chromadorea</taxon>
        <taxon>Rhabditida</taxon>
        <taxon>Rhabditina</taxon>
        <taxon>Rhabditomorpha</taxon>
        <taxon>Rhabditoidea</taxon>
        <taxon>Rhabditidae</taxon>
        <taxon>Diploscapter</taxon>
    </lineage>
</organism>
<proteinExistence type="inferred from homology"/>
<dbReference type="OrthoDB" id="10011262at2759"/>
<dbReference type="PANTHER" id="PTHR46641">
    <property type="entry name" value="FMRFAMIDE RECEPTOR-RELATED"/>
    <property type="match status" value="1"/>
</dbReference>
<comment type="similarity">
    <text evidence="5">Belongs to the G-protein coupled receptor 1 family.</text>
</comment>
<dbReference type="AlphaFoldDB" id="A0A2A2K1Y9"/>
<evidence type="ECO:0000256" key="1">
    <source>
        <dbReference type="ARBA" id="ARBA00004370"/>
    </source>
</evidence>
<evidence type="ECO:0000256" key="6">
    <source>
        <dbReference type="SAM" id="Phobius"/>
    </source>
</evidence>
<dbReference type="SUPFAM" id="SSF81321">
    <property type="entry name" value="Family A G protein-coupled receptor-like"/>
    <property type="match status" value="1"/>
</dbReference>
<feature type="transmembrane region" description="Helical" evidence="6">
    <location>
        <begin position="166"/>
        <end position="186"/>
    </location>
</feature>
<evidence type="ECO:0000256" key="3">
    <source>
        <dbReference type="ARBA" id="ARBA00022989"/>
    </source>
</evidence>
<keyword evidence="4 6" id="KW-0472">Membrane</keyword>
<evidence type="ECO:0000259" key="7">
    <source>
        <dbReference type="PROSITE" id="PS50262"/>
    </source>
</evidence>
<name>A0A2A2K1Y9_9BILA</name>
<dbReference type="GO" id="GO:0004930">
    <property type="term" value="F:G protein-coupled receptor activity"/>
    <property type="evidence" value="ECO:0007669"/>
    <property type="project" value="UniProtKB-KW"/>
</dbReference>
<keyword evidence="5" id="KW-0297">G-protein coupled receptor</keyword>
<dbReference type="Proteomes" id="UP000218231">
    <property type="component" value="Unassembled WGS sequence"/>
</dbReference>
<evidence type="ECO:0000313" key="9">
    <source>
        <dbReference type="Proteomes" id="UP000218231"/>
    </source>
</evidence>
<feature type="non-terminal residue" evidence="8">
    <location>
        <position position="214"/>
    </location>
</feature>
<dbReference type="InterPro" id="IPR017452">
    <property type="entry name" value="GPCR_Rhodpsn_7TM"/>
</dbReference>
<dbReference type="EMBL" id="LIAE01009873">
    <property type="protein sequence ID" value="PAV67903.1"/>
    <property type="molecule type" value="Genomic_DNA"/>
</dbReference>
<comment type="subcellular location">
    <subcellularLocation>
        <location evidence="1">Membrane</location>
    </subcellularLocation>
</comment>
<evidence type="ECO:0000256" key="5">
    <source>
        <dbReference type="RuleBase" id="RU000688"/>
    </source>
</evidence>
<dbReference type="STRING" id="2018661.A0A2A2K1Y9"/>
<dbReference type="Pfam" id="PF00001">
    <property type="entry name" value="7tm_1"/>
    <property type="match status" value="1"/>
</dbReference>
<keyword evidence="5" id="KW-0807">Transducer</keyword>
<reference evidence="8 9" key="1">
    <citation type="journal article" date="2017" name="Curr. Biol.">
        <title>Genome architecture and evolution of a unichromosomal asexual nematode.</title>
        <authorList>
            <person name="Fradin H."/>
            <person name="Zegar C."/>
            <person name="Gutwein M."/>
            <person name="Lucas J."/>
            <person name="Kovtun M."/>
            <person name="Corcoran D."/>
            <person name="Baugh L.R."/>
            <person name="Kiontke K."/>
            <person name="Gunsalus K."/>
            <person name="Fitch D.H."/>
            <person name="Piano F."/>
        </authorList>
    </citation>
    <scope>NUCLEOTIDE SEQUENCE [LARGE SCALE GENOMIC DNA]</scope>
    <source>
        <strain evidence="8">PF1309</strain>
    </source>
</reference>
<gene>
    <name evidence="8" type="ORF">WR25_24149</name>
</gene>
<evidence type="ECO:0000256" key="2">
    <source>
        <dbReference type="ARBA" id="ARBA00022692"/>
    </source>
</evidence>
<dbReference type="Gene3D" id="1.20.1070.10">
    <property type="entry name" value="Rhodopsin 7-helix transmembrane proteins"/>
    <property type="match status" value="1"/>
</dbReference>
<protein>
    <recommendedName>
        <fullName evidence="7">G-protein coupled receptors family 1 profile domain-containing protein</fullName>
    </recommendedName>
</protein>
<keyword evidence="9" id="KW-1185">Reference proteome</keyword>
<dbReference type="InterPro" id="IPR000276">
    <property type="entry name" value="GPCR_Rhodpsn"/>
</dbReference>
<dbReference type="PRINTS" id="PR00237">
    <property type="entry name" value="GPCRRHODOPSN"/>
</dbReference>
<sequence length="214" mass="23913">MENVVAIEGASQAEELVLEPDICNFSSITEHVHDQESIDIVWWSNAVFLPLIALLGLACNLLNIAILTSNRGARRIPIWTLLLALAVCDCLFLVFAVLDVTPLSIPSLSLSPTFNHFYSHVVLYIRTLASTFYKSSVLIVVAFNVERYICVLHPLKSHSVCTGKTSRLAIYACFIISLFCSVQWPLAYDVKKCYDSSSQEYFYAVLLTDNPTLK</sequence>
<accession>A0A2A2K1Y9</accession>
<evidence type="ECO:0000313" key="8">
    <source>
        <dbReference type="EMBL" id="PAV67903.1"/>
    </source>
</evidence>
<feature type="transmembrane region" description="Helical" evidence="6">
    <location>
        <begin position="40"/>
        <end position="66"/>
    </location>
</feature>
<dbReference type="PANTHER" id="PTHR46641:SF23">
    <property type="entry name" value="G-PROTEIN COUPLED RECEPTORS FAMILY 1 PROFILE DOMAIN-CONTAINING PROTEIN"/>
    <property type="match status" value="1"/>
</dbReference>
<dbReference type="PROSITE" id="PS50262">
    <property type="entry name" value="G_PROTEIN_RECEP_F1_2"/>
    <property type="match status" value="1"/>
</dbReference>
<feature type="transmembrane region" description="Helical" evidence="6">
    <location>
        <begin position="78"/>
        <end position="98"/>
    </location>
</feature>
<keyword evidence="3 6" id="KW-1133">Transmembrane helix</keyword>
<dbReference type="GO" id="GO:0016020">
    <property type="term" value="C:membrane"/>
    <property type="evidence" value="ECO:0007669"/>
    <property type="project" value="UniProtKB-SubCell"/>
</dbReference>
<comment type="caution">
    <text evidence="8">The sequence shown here is derived from an EMBL/GenBank/DDBJ whole genome shotgun (WGS) entry which is preliminary data.</text>
</comment>
<feature type="transmembrane region" description="Helical" evidence="6">
    <location>
        <begin position="118"/>
        <end position="145"/>
    </location>
</feature>